<accession>A0A8J3RCC6</accession>
<reference evidence="1" key="1">
    <citation type="submission" date="2021-01" db="EMBL/GenBank/DDBJ databases">
        <title>Whole genome shotgun sequence of Sphaerimonospora thailandensis NBRC 107569.</title>
        <authorList>
            <person name="Komaki H."/>
            <person name="Tamura T."/>
        </authorList>
    </citation>
    <scope>NUCLEOTIDE SEQUENCE</scope>
    <source>
        <strain evidence="1">NBRC 107569</strain>
    </source>
</reference>
<dbReference type="Proteomes" id="UP000610966">
    <property type="component" value="Unassembled WGS sequence"/>
</dbReference>
<gene>
    <name evidence="1" type="ORF">Mth01_44580</name>
</gene>
<proteinExistence type="predicted"/>
<dbReference type="EMBL" id="BOOG01000047">
    <property type="protein sequence ID" value="GIH72205.1"/>
    <property type="molecule type" value="Genomic_DNA"/>
</dbReference>
<dbReference type="AlphaFoldDB" id="A0A8J3RCC6"/>
<name>A0A8J3RCC6_9ACTN</name>
<keyword evidence="2" id="KW-1185">Reference proteome</keyword>
<organism evidence="1 2">
    <name type="scientific">Sphaerimonospora thailandensis</name>
    <dbReference type="NCBI Taxonomy" id="795644"/>
    <lineage>
        <taxon>Bacteria</taxon>
        <taxon>Bacillati</taxon>
        <taxon>Actinomycetota</taxon>
        <taxon>Actinomycetes</taxon>
        <taxon>Streptosporangiales</taxon>
        <taxon>Streptosporangiaceae</taxon>
        <taxon>Sphaerimonospora</taxon>
    </lineage>
</organism>
<protein>
    <submittedName>
        <fullName evidence="1">Uncharacterized protein</fullName>
    </submittedName>
</protein>
<comment type="caution">
    <text evidence="1">The sequence shown here is derived from an EMBL/GenBank/DDBJ whole genome shotgun (WGS) entry which is preliminary data.</text>
</comment>
<evidence type="ECO:0000313" key="2">
    <source>
        <dbReference type="Proteomes" id="UP000610966"/>
    </source>
</evidence>
<sequence length="85" mass="9443">MLDALDYREIPIKWTICDGGHGRNEIRTAGRGPFPPDLMRRFRMASSCRAPCCLRDPFPELASEHESGADALSSRHIGLLALTMS</sequence>
<evidence type="ECO:0000313" key="1">
    <source>
        <dbReference type="EMBL" id="GIH72205.1"/>
    </source>
</evidence>